<evidence type="ECO:0000313" key="1">
    <source>
        <dbReference type="EMBL" id="AYQ54310.1"/>
    </source>
</evidence>
<proteinExistence type="predicted"/>
<dbReference type="PIRSF" id="PIRSF004929">
    <property type="entry name" value="UCP004929"/>
    <property type="match status" value="1"/>
</dbReference>
<gene>
    <name evidence="1" type="ORF">BKD89_00545</name>
</gene>
<dbReference type="EMBL" id="CP017686">
    <property type="protein sequence ID" value="AYQ54310.1"/>
    <property type="molecule type" value="Genomic_DNA"/>
</dbReference>
<accession>A0A3G3IEQ7</accession>
<organism evidence="1 2">
    <name type="scientific">Methanomethylophilus alvi</name>
    <dbReference type="NCBI Taxonomy" id="1291540"/>
    <lineage>
        <taxon>Archaea</taxon>
        <taxon>Methanobacteriati</taxon>
        <taxon>Thermoplasmatota</taxon>
        <taxon>Thermoplasmata</taxon>
        <taxon>Methanomassiliicoccales</taxon>
        <taxon>Methanomethylophilaceae</taxon>
        <taxon>Methanomethylophilus</taxon>
    </lineage>
</organism>
<dbReference type="Proteomes" id="UP000273278">
    <property type="component" value="Chromosome"/>
</dbReference>
<sequence>MTGAAKKDRHVFQAIGLAKVVIEDGKVVEVGQPRLNYCPLYKKFRGMEEITPEAIKENIEFRIRDFGLCTENRKVRADDYVTFGVSEILSTALAEKKIDAAVIAADGCGTAIITDPGLLQGLCGRISGLMETSPLQVVLDAVGRDNVVDPEETPIDQMKGAEMADRKGYGKFAVTVARPKDAEALRKAYGDRIVVVAVHTSCINHEGAQTYFDNCDIITACANAPLRKEAENRDIVVAGNKVEVYGVSETGKKLVIDKLASIGRKPYAGEPLDEPRPLLSSENVMDYIAHKR</sequence>
<dbReference type="OMA" id="YCPLFAK"/>
<protein>
    <recommendedName>
        <fullName evidence="3">Methanogenesis marker protein 8</fullName>
    </recommendedName>
</protein>
<evidence type="ECO:0000313" key="2">
    <source>
        <dbReference type="Proteomes" id="UP000273278"/>
    </source>
</evidence>
<name>A0A3G3IEQ7_9ARCH</name>
<evidence type="ECO:0008006" key="3">
    <source>
        <dbReference type="Google" id="ProtNLM"/>
    </source>
</evidence>
<dbReference type="InterPro" id="IPR009181">
    <property type="entry name" value="Methan_mark_8"/>
</dbReference>
<dbReference type="GeneID" id="41320913"/>
<reference evidence="1 2" key="1">
    <citation type="submission" date="2016-10" db="EMBL/GenBank/DDBJ databases">
        <title>Complete genome of the TMA-utilizing, human hosted archaeon Methanomethylophilus alvus Gen. nov, sp. nov., strain Mx-05, derived from a pure culture.</title>
        <authorList>
            <person name="Brugere J.-F."/>
            <person name="Ben Hania W."/>
            <person name="Chaudhary P.P."/>
            <person name="Gaci N."/>
            <person name="Borrel G."/>
            <person name="Cao Van Tuat L."/>
            <person name="Fardeau M.-L."/>
            <person name="Harris H.M.B."/>
            <person name="O'Toole P.W."/>
            <person name="Ollivier B."/>
        </authorList>
    </citation>
    <scope>NUCLEOTIDE SEQUENCE [LARGE SCALE GENOMIC DNA]</scope>
    <source>
        <strain evidence="1 2">Mx-05</strain>
    </source>
</reference>
<dbReference type="AlphaFoldDB" id="A0A3G3IEQ7"/>
<dbReference type="RefSeq" id="WP_015504019.1">
    <property type="nucleotide sequence ID" value="NZ_CAYARL010000008.1"/>
</dbReference>
<dbReference type="NCBIfam" id="TIGR03275">
    <property type="entry name" value="methan_mark_8"/>
    <property type="match status" value="1"/>
</dbReference>
<dbReference type="Pfam" id="PF09872">
    <property type="entry name" value="DUF2099"/>
    <property type="match status" value="1"/>
</dbReference>